<dbReference type="PRINTS" id="PR01011">
    <property type="entry name" value="GLUTPROXDASE"/>
</dbReference>
<dbReference type="AlphaFoldDB" id="A0AA41QGJ9"/>
<dbReference type="EMBL" id="JAKGSG010000046">
    <property type="protein sequence ID" value="MCF4122726.1"/>
    <property type="molecule type" value="Genomic_DNA"/>
</dbReference>
<dbReference type="InterPro" id="IPR000889">
    <property type="entry name" value="Glutathione_peroxidase"/>
</dbReference>
<dbReference type="PIRSF" id="PIRSF000303">
    <property type="entry name" value="Glutathion_perox"/>
    <property type="match status" value="1"/>
</dbReference>
<dbReference type="RefSeq" id="WP_236090520.1">
    <property type="nucleotide sequence ID" value="NZ_JAKGSG010000046.1"/>
</dbReference>
<dbReference type="PROSITE" id="PS00763">
    <property type="entry name" value="GLUTATHIONE_PEROXID_2"/>
    <property type="match status" value="1"/>
</dbReference>
<name>A0AA41QGJ9_9MICO</name>
<comment type="similarity">
    <text evidence="1 5">Belongs to the glutathione peroxidase family.</text>
</comment>
<evidence type="ECO:0000313" key="6">
    <source>
        <dbReference type="EMBL" id="MCF4122726.1"/>
    </source>
</evidence>
<dbReference type="GO" id="GO:0034599">
    <property type="term" value="P:cellular response to oxidative stress"/>
    <property type="evidence" value="ECO:0007669"/>
    <property type="project" value="TreeGrafter"/>
</dbReference>
<evidence type="ECO:0000256" key="2">
    <source>
        <dbReference type="ARBA" id="ARBA00022559"/>
    </source>
</evidence>
<gene>
    <name evidence="6" type="ORF">L1785_17235</name>
</gene>
<feature type="active site" evidence="4">
    <location>
        <position position="38"/>
    </location>
</feature>
<protein>
    <recommendedName>
        <fullName evidence="5">Glutathione peroxidase</fullName>
    </recommendedName>
</protein>
<dbReference type="CDD" id="cd00340">
    <property type="entry name" value="GSH_Peroxidase"/>
    <property type="match status" value="1"/>
</dbReference>
<dbReference type="PANTHER" id="PTHR11592">
    <property type="entry name" value="GLUTATHIONE PEROXIDASE"/>
    <property type="match status" value="1"/>
</dbReference>
<dbReference type="Proteomes" id="UP001165405">
    <property type="component" value="Unassembled WGS sequence"/>
</dbReference>
<dbReference type="InterPro" id="IPR036249">
    <property type="entry name" value="Thioredoxin-like_sf"/>
</dbReference>
<evidence type="ECO:0000313" key="7">
    <source>
        <dbReference type="Proteomes" id="UP001165405"/>
    </source>
</evidence>
<dbReference type="PROSITE" id="PS51355">
    <property type="entry name" value="GLUTATHIONE_PEROXID_3"/>
    <property type="match status" value="1"/>
</dbReference>
<accession>A0AA41QGJ9</accession>
<dbReference type="GO" id="GO:0004601">
    <property type="term" value="F:peroxidase activity"/>
    <property type="evidence" value="ECO:0007669"/>
    <property type="project" value="UniProtKB-KW"/>
</dbReference>
<dbReference type="InterPro" id="IPR029760">
    <property type="entry name" value="GPX_CS"/>
</dbReference>
<keyword evidence="2 5" id="KW-0575">Peroxidase</keyword>
<keyword evidence="3 5" id="KW-0560">Oxidoreductase</keyword>
<dbReference type="Gene3D" id="3.40.30.10">
    <property type="entry name" value="Glutaredoxin"/>
    <property type="match status" value="1"/>
</dbReference>
<organism evidence="6 7">
    <name type="scientific">Antribacter soli</name>
    <dbReference type="NCBI Taxonomy" id="2910976"/>
    <lineage>
        <taxon>Bacteria</taxon>
        <taxon>Bacillati</taxon>
        <taxon>Actinomycetota</taxon>
        <taxon>Actinomycetes</taxon>
        <taxon>Micrococcales</taxon>
        <taxon>Promicromonosporaceae</taxon>
        <taxon>Antribacter</taxon>
    </lineage>
</organism>
<dbReference type="Pfam" id="PF00255">
    <property type="entry name" value="GSHPx"/>
    <property type="match status" value="1"/>
</dbReference>
<proteinExistence type="inferred from homology"/>
<keyword evidence="7" id="KW-1185">Reference proteome</keyword>
<evidence type="ECO:0000256" key="3">
    <source>
        <dbReference type="ARBA" id="ARBA00023002"/>
    </source>
</evidence>
<reference evidence="6" key="1">
    <citation type="submission" date="2022-01" db="EMBL/GenBank/DDBJ databases">
        <title>Antribacter sp. nov., isolated from Guizhou of China.</title>
        <authorList>
            <person name="Chengliang C."/>
            <person name="Ya Z."/>
        </authorList>
    </citation>
    <scope>NUCLEOTIDE SEQUENCE</scope>
    <source>
        <strain evidence="6">KLBMP 9083</strain>
    </source>
</reference>
<dbReference type="SUPFAM" id="SSF52833">
    <property type="entry name" value="Thioredoxin-like"/>
    <property type="match status" value="1"/>
</dbReference>
<evidence type="ECO:0000256" key="4">
    <source>
        <dbReference type="PIRSR" id="PIRSR000303-1"/>
    </source>
</evidence>
<evidence type="ECO:0000256" key="1">
    <source>
        <dbReference type="ARBA" id="ARBA00006926"/>
    </source>
</evidence>
<evidence type="ECO:0000256" key="5">
    <source>
        <dbReference type="RuleBase" id="RU000499"/>
    </source>
</evidence>
<comment type="caution">
    <text evidence="6">The sequence shown here is derived from an EMBL/GenBank/DDBJ whole genome shotgun (WGS) entry which is preliminary data.</text>
</comment>
<dbReference type="PANTHER" id="PTHR11592:SF40">
    <property type="entry name" value="THIOREDOXIN_GLUTATHIONE PEROXIDASE BTUE"/>
    <property type="match status" value="1"/>
</dbReference>
<sequence>MSRVSIYDIPFQRMDGTTTTLADHRDDVVLVVNVASRCGLSPQYATLEELQRKYAERGFTVIGFPSNQFFQELSSNEAVAEFCSATYGVTFPVVDRVRVNGRHTHPLYTELKKAADSTGHSGRVRWNFEKFIVLPGGEVHRFAPATVPDDPAVMDLIEANLPH</sequence>